<sequence>MHDLLQELGQLIVTRQSPEEPGKRSRLWKKEEVRQVLIENTVTFSQMTNLRLLKISNVQLPEGLVYLSNRLRLLDWHRYPLKSLPSNLQLDKIVEFKMCYSCIEELWKGFKPLNMLRVLKLSHSVNLIKTPDFTKVPNLEVLDLKGCKRLREIHQSLLRHNKLILLNLKGCTSLTTLSSEIFMESLEKLVLSGCSKLKKFPDIVGSMECLSVLLLDGTAIEELPLSIERLSKLVLLDLNNCKNLKSLPRNISGLKSLSTLNLSGTSKFREFPEITGRMEHLSNLHLEGTAIRELPVSIELLSGLVLLNLKDCRNLSTLPITVSSLKCLRTLKLSGCSKIVKFPESVISMEDLSELFLDRTSITEVPSSIELLTKLRLLNLNDCRTLVRLPSSINGLKSLKTLNLLGCFKLENVPATLGQVKSLKKLDISGTTINLMRRSSDPVALSLPSSLSGLCSLTKLDISYCDLGEGAIPSSIGDLRSLEEFHLSGNSFVSLPTSIYRLSNLRGIKL</sequence>
<name>A0ACB8M7V9_CITSI</name>
<dbReference type="Proteomes" id="UP000829398">
    <property type="component" value="Chromosome 3"/>
</dbReference>
<gene>
    <name evidence="1" type="ORF">KPL71_008599</name>
</gene>
<organism evidence="1 2">
    <name type="scientific">Citrus sinensis</name>
    <name type="common">Sweet orange</name>
    <name type="synonym">Citrus aurantium var. sinensis</name>
    <dbReference type="NCBI Taxonomy" id="2711"/>
    <lineage>
        <taxon>Eukaryota</taxon>
        <taxon>Viridiplantae</taxon>
        <taxon>Streptophyta</taxon>
        <taxon>Embryophyta</taxon>
        <taxon>Tracheophyta</taxon>
        <taxon>Spermatophyta</taxon>
        <taxon>Magnoliopsida</taxon>
        <taxon>eudicotyledons</taxon>
        <taxon>Gunneridae</taxon>
        <taxon>Pentapetalae</taxon>
        <taxon>rosids</taxon>
        <taxon>malvids</taxon>
        <taxon>Sapindales</taxon>
        <taxon>Rutaceae</taxon>
        <taxon>Aurantioideae</taxon>
        <taxon>Citrus</taxon>
    </lineage>
</organism>
<comment type="caution">
    <text evidence="1">The sequence shown here is derived from an EMBL/GenBank/DDBJ whole genome shotgun (WGS) entry which is preliminary data.</text>
</comment>
<keyword evidence="1" id="KW-0378">Hydrolase</keyword>
<evidence type="ECO:0000313" key="2">
    <source>
        <dbReference type="Proteomes" id="UP000829398"/>
    </source>
</evidence>
<protein>
    <submittedName>
        <fullName evidence="1">ADP-ribosyl cyclase/cyclic ADP-ribose hydrolase</fullName>
    </submittedName>
</protein>
<keyword evidence="2" id="KW-1185">Reference proteome</keyword>
<reference evidence="2" key="1">
    <citation type="journal article" date="2023" name="Hortic. Res.">
        <title>A chromosome-level phased genome enabling allele-level studies in sweet orange: a case study on citrus Huanglongbing tolerance.</title>
        <authorList>
            <person name="Wu B."/>
            <person name="Yu Q."/>
            <person name="Deng Z."/>
            <person name="Duan Y."/>
            <person name="Luo F."/>
            <person name="Gmitter F. Jr."/>
        </authorList>
    </citation>
    <scope>NUCLEOTIDE SEQUENCE [LARGE SCALE GENOMIC DNA]</scope>
    <source>
        <strain evidence="2">cv. Valencia</strain>
    </source>
</reference>
<dbReference type="EMBL" id="CM039172">
    <property type="protein sequence ID" value="KAH9781764.1"/>
    <property type="molecule type" value="Genomic_DNA"/>
</dbReference>
<proteinExistence type="predicted"/>
<accession>A0ACB8M7V9</accession>
<evidence type="ECO:0000313" key="1">
    <source>
        <dbReference type="EMBL" id="KAH9781764.1"/>
    </source>
</evidence>